<dbReference type="SUPFAM" id="SSF56801">
    <property type="entry name" value="Acetyl-CoA synthetase-like"/>
    <property type="match status" value="1"/>
</dbReference>
<keyword evidence="2" id="KW-1185">Reference proteome</keyword>
<dbReference type="PANTHER" id="PTHR42921:SF1">
    <property type="entry name" value="ACETOACETYL-COA SYNTHETASE"/>
    <property type="match status" value="1"/>
</dbReference>
<feature type="non-terminal residue" evidence="1">
    <location>
        <position position="1"/>
    </location>
</feature>
<name>A0A8X6F849_TRICU</name>
<dbReference type="Proteomes" id="UP000887116">
    <property type="component" value="Unassembled WGS sequence"/>
</dbReference>
<organism evidence="1 2">
    <name type="scientific">Trichonephila clavata</name>
    <name type="common">Joro spider</name>
    <name type="synonym">Nephila clavata</name>
    <dbReference type="NCBI Taxonomy" id="2740835"/>
    <lineage>
        <taxon>Eukaryota</taxon>
        <taxon>Metazoa</taxon>
        <taxon>Ecdysozoa</taxon>
        <taxon>Arthropoda</taxon>
        <taxon>Chelicerata</taxon>
        <taxon>Arachnida</taxon>
        <taxon>Araneae</taxon>
        <taxon>Araneomorphae</taxon>
        <taxon>Entelegynae</taxon>
        <taxon>Araneoidea</taxon>
        <taxon>Nephilidae</taxon>
        <taxon>Trichonephila</taxon>
    </lineage>
</organism>
<sequence>MINPITKNWIINCRSDETLNPKGCRFGPSEIYNVVETLPEVLDCLCVAQYGKDMEERAVLFLKIRKGYTFNEDLVSKVKKIIEKECSFQHVPEVVLEVKDIP</sequence>
<dbReference type="AlphaFoldDB" id="A0A8X6F849"/>
<gene>
    <name evidence="1" type="primary">NCL1_33956</name>
    <name evidence="1" type="ORF">TNCT_633051</name>
</gene>
<dbReference type="Gene3D" id="3.30.300.30">
    <property type="match status" value="1"/>
</dbReference>
<reference evidence="1" key="1">
    <citation type="submission" date="2020-07" db="EMBL/GenBank/DDBJ databases">
        <title>Multicomponent nature underlies the extraordinary mechanical properties of spider dragline silk.</title>
        <authorList>
            <person name="Kono N."/>
            <person name="Nakamura H."/>
            <person name="Mori M."/>
            <person name="Yoshida Y."/>
            <person name="Ohtoshi R."/>
            <person name="Malay A.D."/>
            <person name="Moran D.A.P."/>
            <person name="Tomita M."/>
            <person name="Numata K."/>
            <person name="Arakawa K."/>
        </authorList>
    </citation>
    <scope>NUCLEOTIDE SEQUENCE</scope>
</reference>
<dbReference type="InterPro" id="IPR045851">
    <property type="entry name" value="AMP-bd_C_sf"/>
</dbReference>
<evidence type="ECO:0000313" key="2">
    <source>
        <dbReference type="Proteomes" id="UP000887116"/>
    </source>
</evidence>
<dbReference type="OrthoDB" id="6434877at2759"/>
<evidence type="ECO:0000313" key="1">
    <source>
        <dbReference type="EMBL" id="GFQ73478.1"/>
    </source>
</evidence>
<comment type="caution">
    <text evidence="1">The sequence shown here is derived from an EMBL/GenBank/DDBJ whole genome shotgun (WGS) entry which is preliminary data.</text>
</comment>
<dbReference type="PANTHER" id="PTHR42921">
    <property type="entry name" value="ACETOACETYL-COA SYNTHETASE"/>
    <property type="match status" value="1"/>
</dbReference>
<protein>
    <submittedName>
        <fullName evidence="1">Acetoacetyl-CoA synthetase</fullName>
    </submittedName>
</protein>
<dbReference type="GO" id="GO:0030729">
    <property type="term" value="F:acetoacetate-CoA ligase activity"/>
    <property type="evidence" value="ECO:0007669"/>
    <property type="project" value="TreeGrafter"/>
</dbReference>
<dbReference type="EMBL" id="BMAO01031235">
    <property type="protein sequence ID" value="GFQ73478.1"/>
    <property type="molecule type" value="Genomic_DNA"/>
</dbReference>
<accession>A0A8X6F849</accession>
<proteinExistence type="predicted"/>